<organism evidence="7 8">
    <name type="scientific">Phocoenobacter skyensis</name>
    <dbReference type="NCBI Taxonomy" id="97481"/>
    <lineage>
        <taxon>Bacteria</taxon>
        <taxon>Pseudomonadati</taxon>
        <taxon>Pseudomonadota</taxon>
        <taxon>Gammaproteobacteria</taxon>
        <taxon>Pasteurellales</taxon>
        <taxon>Pasteurellaceae</taxon>
        <taxon>Phocoenobacter</taxon>
    </lineage>
</organism>
<evidence type="ECO:0000313" key="6">
    <source>
        <dbReference type="EMBL" id="MDP8174365.1"/>
    </source>
</evidence>
<dbReference type="Proteomes" id="UP001224812">
    <property type="component" value="Unassembled WGS sequence"/>
</dbReference>
<accession>A0A1H7XU16</accession>
<dbReference type="InterPro" id="IPR036388">
    <property type="entry name" value="WH-like_DNA-bd_sf"/>
</dbReference>
<dbReference type="NCBIfam" id="NF033788">
    <property type="entry name" value="HTH_metalloreg"/>
    <property type="match status" value="1"/>
</dbReference>
<sequence>MTKSNITKQPDSLTLERAAMMFNALGDPARLNLLLHLRQGERCVNELAELENAKVGSISARLKTLYQSHLVQKRRDAKYVYYSLADRHIAELLDNMLSHANECIYATIHQSK</sequence>
<dbReference type="PANTHER" id="PTHR43132:SF6">
    <property type="entry name" value="HTH-TYPE TRANSCRIPTIONAL REPRESSOR CZRA"/>
    <property type="match status" value="1"/>
</dbReference>
<reference evidence="7" key="1">
    <citation type="submission" date="2016-10" db="EMBL/GenBank/DDBJ databases">
        <authorList>
            <person name="de Groot N.N."/>
        </authorList>
    </citation>
    <scope>NUCLEOTIDE SEQUENCE [LARGE SCALE GENOMIC DNA]</scope>
    <source>
        <strain evidence="7">DSM 24204</strain>
    </source>
</reference>
<keyword evidence="9" id="KW-1185">Reference proteome</keyword>
<feature type="domain" description="HTH arsR-type" evidence="4">
    <location>
        <begin position="10"/>
        <end position="104"/>
    </location>
</feature>
<dbReference type="GO" id="GO:0003700">
    <property type="term" value="F:DNA-binding transcription factor activity"/>
    <property type="evidence" value="ECO:0007669"/>
    <property type="project" value="InterPro"/>
</dbReference>
<dbReference type="InterPro" id="IPR051011">
    <property type="entry name" value="Metal_resp_trans_reg"/>
</dbReference>
<dbReference type="GO" id="GO:0003677">
    <property type="term" value="F:DNA binding"/>
    <property type="evidence" value="ECO:0007669"/>
    <property type="project" value="UniProtKB-KW"/>
</dbReference>
<evidence type="ECO:0000259" key="4">
    <source>
        <dbReference type="PROSITE" id="PS50987"/>
    </source>
</evidence>
<keyword evidence="1" id="KW-0805">Transcription regulation</keyword>
<proteinExistence type="predicted"/>
<reference evidence="6" key="4">
    <citation type="journal article" date="2023" name="Front. Microbiol.">
        <title>Phylogeography and host specificity of Pasteurellaceae pathogenic to sea-farmed fish in the north-east Atlantic.</title>
        <authorList>
            <person name="Gulla S."/>
            <person name="Colquhoun D.J."/>
            <person name="Olsen A.B."/>
            <person name="Spilsberg B."/>
            <person name="Lagesen K."/>
            <person name="Aakesson C.P."/>
            <person name="Strom S."/>
            <person name="Manji F."/>
            <person name="Birkbeck T.H."/>
            <person name="Nilsen H.K."/>
        </authorList>
    </citation>
    <scope>NUCLEOTIDE SEQUENCE</scope>
    <source>
        <strain evidence="6">98B1</strain>
    </source>
</reference>
<evidence type="ECO:0000313" key="8">
    <source>
        <dbReference type="Proteomes" id="UP000198883"/>
    </source>
</evidence>
<dbReference type="STRING" id="97481.SAMN05444853_11438"/>
<reference evidence="8" key="2">
    <citation type="submission" date="2016-10" db="EMBL/GenBank/DDBJ databases">
        <authorList>
            <person name="Varghese N."/>
            <person name="Submissions S."/>
        </authorList>
    </citation>
    <scope>NUCLEOTIDE SEQUENCE [LARGE SCALE GENOMIC DNA]</scope>
    <source>
        <strain evidence="8">DSM 24204</strain>
    </source>
</reference>
<dbReference type="PROSITE" id="PS50987">
    <property type="entry name" value="HTH_ARSR_2"/>
    <property type="match status" value="1"/>
</dbReference>
<dbReference type="InterPro" id="IPR001845">
    <property type="entry name" value="HTH_ArsR_DNA-bd_dom"/>
</dbReference>
<dbReference type="InterPro" id="IPR036390">
    <property type="entry name" value="WH_DNA-bd_sf"/>
</dbReference>
<name>A0A1H7XU16_9PAST</name>
<dbReference type="Pfam" id="PF01022">
    <property type="entry name" value="HTH_5"/>
    <property type="match status" value="1"/>
</dbReference>
<reference evidence="5 9" key="3">
    <citation type="journal article" date="2023" name="Front. Microbiol.">
        <title>Phylogeography and host specificity of Pasteurellaceae pathogenic to sea-farmed fish in the north-east Atlantic.</title>
        <authorList>
            <person name="Gulla S."/>
            <person name="Colquhoun D.J."/>
            <person name="Olsen A.B."/>
            <person name="Spilsberg B."/>
            <person name="Lagesen K."/>
            <person name="Aakesson C.P."/>
            <person name="Strom S."/>
            <person name="Manji F."/>
            <person name="Birkbeck T.H."/>
            <person name="Nilsen H.K."/>
        </authorList>
    </citation>
    <scope>NUCLEOTIDE SEQUENCE [LARGE SCALE GENOMIC DNA]</scope>
    <source>
        <strain evidence="5 9">VIO11850</strain>
    </source>
</reference>
<dbReference type="PANTHER" id="PTHR43132">
    <property type="entry name" value="ARSENICAL RESISTANCE OPERON REPRESSOR ARSR-RELATED"/>
    <property type="match status" value="1"/>
</dbReference>
<evidence type="ECO:0000256" key="1">
    <source>
        <dbReference type="ARBA" id="ARBA00023015"/>
    </source>
</evidence>
<dbReference type="PRINTS" id="PR00778">
    <property type="entry name" value="HTHARSR"/>
</dbReference>
<dbReference type="SUPFAM" id="SSF46785">
    <property type="entry name" value="Winged helix' DNA-binding domain"/>
    <property type="match status" value="1"/>
</dbReference>
<dbReference type="CDD" id="cd00090">
    <property type="entry name" value="HTH_ARSR"/>
    <property type="match status" value="1"/>
</dbReference>
<dbReference type="EMBL" id="FOBN01000014">
    <property type="protein sequence ID" value="SEM37144.1"/>
    <property type="molecule type" value="Genomic_DNA"/>
</dbReference>
<evidence type="ECO:0000313" key="7">
    <source>
        <dbReference type="EMBL" id="SEM37144.1"/>
    </source>
</evidence>
<dbReference type="Proteomes" id="UP000198883">
    <property type="component" value="Unassembled WGS sequence"/>
</dbReference>
<dbReference type="SMART" id="SM00418">
    <property type="entry name" value="HTH_ARSR"/>
    <property type="match status" value="1"/>
</dbReference>
<protein>
    <submittedName>
        <fullName evidence="7">ArsR family transcriptional regulator</fullName>
    </submittedName>
    <submittedName>
        <fullName evidence="5">Metalloregulator ArsR/SmtB family transcription factor</fullName>
    </submittedName>
</protein>
<gene>
    <name evidence="5" type="ORF">QJT92_00905</name>
    <name evidence="6" type="ORF">QJU97_02685</name>
    <name evidence="7" type="ORF">SAMN05444853_11438</name>
</gene>
<dbReference type="EMBL" id="JASAYT010000006">
    <property type="protein sequence ID" value="MDP8174365.1"/>
    <property type="molecule type" value="Genomic_DNA"/>
</dbReference>
<dbReference type="InterPro" id="IPR011991">
    <property type="entry name" value="ArsR-like_HTH"/>
</dbReference>
<evidence type="ECO:0000313" key="9">
    <source>
        <dbReference type="Proteomes" id="UP001224812"/>
    </source>
</evidence>
<evidence type="ECO:0000313" key="5">
    <source>
        <dbReference type="EMBL" id="MDP8084491.1"/>
    </source>
</evidence>
<dbReference type="RefSeq" id="WP_218061368.1">
    <property type="nucleotide sequence ID" value="NZ_CP016180.1"/>
</dbReference>
<dbReference type="EMBL" id="JASAVS010000001">
    <property type="protein sequence ID" value="MDP8084491.1"/>
    <property type="molecule type" value="Genomic_DNA"/>
</dbReference>
<dbReference type="AlphaFoldDB" id="A0A1H7XU16"/>
<keyword evidence="3" id="KW-0804">Transcription</keyword>
<dbReference type="Proteomes" id="UP001231736">
    <property type="component" value="Unassembled WGS sequence"/>
</dbReference>
<evidence type="ECO:0000256" key="2">
    <source>
        <dbReference type="ARBA" id="ARBA00023125"/>
    </source>
</evidence>
<dbReference type="Gene3D" id="1.10.10.10">
    <property type="entry name" value="Winged helix-like DNA-binding domain superfamily/Winged helix DNA-binding domain"/>
    <property type="match status" value="1"/>
</dbReference>
<dbReference type="GeneID" id="83545265"/>
<keyword evidence="2" id="KW-0238">DNA-binding</keyword>
<evidence type="ECO:0000256" key="3">
    <source>
        <dbReference type="ARBA" id="ARBA00023163"/>
    </source>
</evidence>